<dbReference type="HAMAP" id="MF_00156">
    <property type="entry name" value="PanB"/>
    <property type="match status" value="1"/>
</dbReference>
<protein>
    <recommendedName>
        <fullName evidence="3">3-methyl-2-oxobutanoate hydroxymethyltransferase</fullName>
        <ecNumber evidence="3">2.1.2.11</ecNumber>
    </recommendedName>
</protein>
<dbReference type="GO" id="GO:0015940">
    <property type="term" value="P:pantothenate biosynthetic process"/>
    <property type="evidence" value="ECO:0007669"/>
    <property type="project" value="InterPro"/>
</dbReference>
<evidence type="ECO:0000256" key="2">
    <source>
        <dbReference type="ARBA" id="ARBA00008676"/>
    </source>
</evidence>
<comment type="similarity">
    <text evidence="2">Belongs to the PanB family.</text>
</comment>
<comment type="pathway">
    <text evidence="1">Cofactor biosynthesis; (R)-pantothenate biosynthesis; (R)-pantoate from 3-methyl-2-oxobutanoate: step 1/2.</text>
</comment>
<proteinExistence type="inferred from homology"/>
<dbReference type="NCBIfam" id="TIGR00222">
    <property type="entry name" value="panB"/>
    <property type="match status" value="1"/>
</dbReference>
<evidence type="ECO:0000256" key="1">
    <source>
        <dbReference type="ARBA" id="ARBA00005033"/>
    </source>
</evidence>
<dbReference type="GO" id="GO:0005737">
    <property type="term" value="C:cytoplasm"/>
    <property type="evidence" value="ECO:0007669"/>
    <property type="project" value="TreeGrafter"/>
</dbReference>
<dbReference type="PANTHER" id="PTHR20881">
    <property type="entry name" value="3-METHYL-2-OXOBUTANOATE HYDROXYMETHYLTRANSFERASE"/>
    <property type="match status" value="1"/>
</dbReference>
<reference evidence="5" key="1">
    <citation type="submission" date="2020-05" db="EMBL/GenBank/DDBJ databases">
        <authorList>
            <person name="Chiriac C."/>
            <person name="Salcher M."/>
            <person name="Ghai R."/>
            <person name="Kavagutti S V."/>
        </authorList>
    </citation>
    <scope>NUCLEOTIDE SEQUENCE</scope>
</reference>
<gene>
    <name evidence="5" type="ORF">UFOPK2958_00969</name>
</gene>
<dbReference type="CDD" id="cd06557">
    <property type="entry name" value="KPHMT-like"/>
    <property type="match status" value="1"/>
</dbReference>
<organism evidence="5">
    <name type="scientific">freshwater metagenome</name>
    <dbReference type="NCBI Taxonomy" id="449393"/>
    <lineage>
        <taxon>unclassified sequences</taxon>
        <taxon>metagenomes</taxon>
        <taxon>ecological metagenomes</taxon>
    </lineage>
</organism>
<dbReference type="SUPFAM" id="SSF51621">
    <property type="entry name" value="Phosphoenolpyruvate/pyruvate domain"/>
    <property type="match status" value="1"/>
</dbReference>
<dbReference type="InterPro" id="IPR040442">
    <property type="entry name" value="Pyrv_kinase-like_dom_sf"/>
</dbReference>
<dbReference type="PIRSF" id="PIRSF000388">
    <property type="entry name" value="Pantoate_hydroxy_MeTrfase"/>
    <property type="match status" value="1"/>
</dbReference>
<keyword evidence="4" id="KW-0808">Transferase</keyword>
<dbReference type="GO" id="GO:0003864">
    <property type="term" value="F:3-methyl-2-oxobutanoate hydroxymethyltransferase activity"/>
    <property type="evidence" value="ECO:0007669"/>
    <property type="project" value="UniProtKB-EC"/>
</dbReference>
<dbReference type="EC" id="2.1.2.11" evidence="3"/>
<accession>A0A6J6X2C7</accession>
<sequence>MVTAYDEPGGRLASAAGVDIILVGDSVGNTVMGQENTLQVTVQDMVHHIRAVATAKPNSHIVGDMPWLSYHVDPADSVRNAGALIRAGAHSVKLEGGRNREATVRAIINAEIPVMGHIGLTPQSVLALGGFKVQGKTKSAADVLLEDALALQEAGVFALVIEGVPEEVGSMVTAALEIPTIGIGAGAGTDGQVLVWHDLLGLGNRTPAKFVRQYVDLNAVIGGALGQFVSDVRGGTFPASNEMYPTPATFNEG</sequence>
<dbReference type="InterPro" id="IPR003700">
    <property type="entry name" value="Pantoate_hydroxy_MeTrfase"/>
</dbReference>
<dbReference type="Pfam" id="PF02548">
    <property type="entry name" value="Pantoate_transf"/>
    <property type="match status" value="1"/>
</dbReference>
<dbReference type="FunFam" id="3.20.20.60:FF:000003">
    <property type="entry name" value="3-methyl-2-oxobutanoate hydroxymethyltransferase"/>
    <property type="match status" value="1"/>
</dbReference>
<dbReference type="AlphaFoldDB" id="A0A6J6X2C7"/>
<dbReference type="PANTHER" id="PTHR20881:SF0">
    <property type="entry name" value="3-METHYL-2-OXOBUTANOATE HYDROXYMETHYLTRANSFERASE"/>
    <property type="match status" value="1"/>
</dbReference>
<dbReference type="NCBIfam" id="NF001452">
    <property type="entry name" value="PRK00311.1"/>
    <property type="match status" value="1"/>
</dbReference>
<dbReference type="GO" id="GO:0000287">
    <property type="term" value="F:magnesium ion binding"/>
    <property type="evidence" value="ECO:0007669"/>
    <property type="project" value="TreeGrafter"/>
</dbReference>
<dbReference type="EMBL" id="CAFAAB010000110">
    <property type="protein sequence ID" value="CAB4788277.1"/>
    <property type="molecule type" value="Genomic_DNA"/>
</dbReference>
<evidence type="ECO:0000256" key="4">
    <source>
        <dbReference type="ARBA" id="ARBA00022679"/>
    </source>
</evidence>
<name>A0A6J6X2C7_9ZZZZ</name>
<evidence type="ECO:0000313" key="5">
    <source>
        <dbReference type="EMBL" id="CAB4788277.1"/>
    </source>
</evidence>
<dbReference type="Gene3D" id="3.20.20.60">
    <property type="entry name" value="Phosphoenolpyruvate-binding domains"/>
    <property type="match status" value="1"/>
</dbReference>
<evidence type="ECO:0000256" key="3">
    <source>
        <dbReference type="ARBA" id="ARBA00012618"/>
    </source>
</evidence>
<dbReference type="InterPro" id="IPR015813">
    <property type="entry name" value="Pyrv/PenolPyrv_kinase-like_dom"/>
</dbReference>